<dbReference type="NCBIfam" id="TIGR00236">
    <property type="entry name" value="wecB"/>
    <property type="match status" value="1"/>
</dbReference>
<comment type="caution">
    <text evidence="7">The sequence shown here is derived from an EMBL/GenBank/DDBJ whole genome shotgun (WGS) entry which is preliminary data.</text>
</comment>
<evidence type="ECO:0000256" key="5">
    <source>
        <dbReference type="RuleBase" id="RU003513"/>
    </source>
</evidence>
<evidence type="ECO:0000256" key="4">
    <source>
        <dbReference type="ARBA" id="ARBA00038858"/>
    </source>
</evidence>
<dbReference type="InterPro" id="IPR003331">
    <property type="entry name" value="UDP_GlcNAc_Epimerase_2_dom"/>
</dbReference>
<organism evidence="7 8">
    <name type="scientific">Sphingomonas rosea</name>
    <dbReference type="NCBI Taxonomy" id="335605"/>
    <lineage>
        <taxon>Bacteria</taxon>
        <taxon>Pseudomonadati</taxon>
        <taxon>Pseudomonadota</taxon>
        <taxon>Alphaproteobacteria</taxon>
        <taxon>Sphingomonadales</taxon>
        <taxon>Sphingomonadaceae</taxon>
        <taxon>Sphingomonas</taxon>
    </lineage>
</organism>
<feature type="domain" description="UDP-N-acetylglucosamine 2-epimerase" evidence="6">
    <location>
        <begin position="30"/>
        <end position="357"/>
    </location>
</feature>
<evidence type="ECO:0000313" key="7">
    <source>
        <dbReference type="EMBL" id="GAA4037139.1"/>
    </source>
</evidence>
<keyword evidence="8" id="KW-1185">Reference proteome</keyword>
<evidence type="ECO:0000259" key="6">
    <source>
        <dbReference type="Pfam" id="PF02350"/>
    </source>
</evidence>
<dbReference type="SUPFAM" id="SSF53756">
    <property type="entry name" value="UDP-Glycosyltransferase/glycogen phosphorylase"/>
    <property type="match status" value="1"/>
</dbReference>
<gene>
    <name evidence="7" type="primary">wecB</name>
    <name evidence="7" type="ORF">GCM10022281_17200</name>
</gene>
<dbReference type="Pfam" id="PF02350">
    <property type="entry name" value="Epimerase_2"/>
    <property type="match status" value="1"/>
</dbReference>
<dbReference type="PANTHER" id="PTHR43174">
    <property type="entry name" value="UDP-N-ACETYLGLUCOSAMINE 2-EPIMERASE"/>
    <property type="match status" value="1"/>
</dbReference>
<proteinExistence type="inferred from homology"/>
<dbReference type="EC" id="5.1.3.14" evidence="4"/>
<protein>
    <recommendedName>
        <fullName evidence="4">UDP-N-acetylglucosamine 2-epimerase (non-hydrolyzing)</fullName>
        <ecNumber evidence="4">5.1.3.14</ecNumber>
    </recommendedName>
</protein>
<keyword evidence="1 5" id="KW-0413">Isomerase</keyword>
<dbReference type="CDD" id="cd03786">
    <property type="entry name" value="GTB_UDP-GlcNAc_2-Epimerase"/>
    <property type="match status" value="1"/>
</dbReference>
<comment type="catalytic activity">
    <reaction evidence="2">
        <text>UDP-N-acetyl-alpha-D-glucosamine = UDP-N-acetyl-alpha-D-mannosamine</text>
        <dbReference type="Rhea" id="RHEA:17213"/>
        <dbReference type="ChEBI" id="CHEBI:57705"/>
        <dbReference type="ChEBI" id="CHEBI:68623"/>
        <dbReference type="EC" id="5.1.3.14"/>
    </reaction>
</comment>
<dbReference type="Gene3D" id="3.40.50.2000">
    <property type="entry name" value="Glycogen Phosphorylase B"/>
    <property type="match status" value="2"/>
</dbReference>
<evidence type="ECO:0000256" key="2">
    <source>
        <dbReference type="ARBA" id="ARBA00036080"/>
    </source>
</evidence>
<dbReference type="Proteomes" id="UP001424459">
    <property type="component" value="Unassembled WGS sequence"/>
</dbReference>
<dbReference type="RefSeq" id="WP_344696663.1">
    <property type="nucleotide sequence ID" value="NZ_BAABBR010000001.1"/>
</dbReference>
<evidence type="ECO:0000256" key="1">
    <source>
        <dbReference type="ARBA" id="ARBA00023235"/>
    </source>
</evidence>
<comment type="similarity">
    <text evidence="3 5">Belongs to the UDP-N-acetylglucosamine 2-epimerase family.</text>
</comment>
<dbReference type="PANTHER" id="PTHR43174:SF2">
    <property type="entry name" value="UDP-N-ACETYLGLUCOSAMINE 2-EPIMERASE"/>
    <property type="match status" value="1"/>
</dbReference>
<evidence type="ECO:0000313" key="8">
    <source>
        <dbReference type="Proteomes" id="UP001424459"/>
    </source>
</evidence>
<dbReference type="EMBL" id="BAABBR010000001">
    <property type="protein sequence ID" value="GAA4037139.1"/>
    <property type="molecule type" value="Genomic_DNA"/>
</dbReference>
<name>A0ABP7U7F6_9SPHN</name>
<sequence>MPHTSVMLLVGTRPEAIKLAPVAEALVARKMRVILAFTGQHPNLDPAAYGLGNLPALRLRCRSQDDPRLHAEAVAATLAPHLRGEGRPALLIVQGDTSSALGGALAAEAAGVPLGHVEAGLRSHDPSLPWPEEGNRVAIDRLASLLFAPTADNAANLADEGLGGEVHVTGNTAIDALFAVLGHLPPRRAESGGLPHLLVTCHRRENWGTAFTPIAMALTELARSPWLKIDVVLHGNPAVASSARLLLGGHPRLRLIPPMDHRSMIGAMRSAQLVLSDSGGIQEEAPALGVPLLVLRSKTERPEGIASGNSILVGCDRDRIVSEVRRLLDDGAAYRAMAVPALPFGDGKAAPRIAAIVEEWLVRQRGRHAAHVA</sequence>
<reference evidence="8" key="1">
    <citation type="journal article" date="2019" name="Int. J. Syst. Evol. Microbiol.">
        <title>The Global Catalogue of Microorganisms (GCM) 10K type strain sequencing project: providing services to taxonomists for standard genome sequencing and annotation.</title>
        <authorList>
            <consortium name="The Broad Institute Genomics Platform"/>
            <consortium name="The Broad Institute Genome Sequencing Center for Infectious Disease"/>
            <person name="Wu L."/>
            <person name="Ma J."/>
        </authorList>
    </citation>
    <scope>NUCLEOTIDE SEQUENCE [LARGE SCALE GENOMIC DNA]</scope>
    <source>
        <strain evidence="8">JCM 17564</strain>
    </source>
</reference>
<evidence type="ECO:0000256" key="3">
    <source>
        <dbReference type="ARBA" id="ARBA00038209"/>
    </source>
</evidence>
<dbReference type="InterPro" id="IPR029767">
    <property type="entry name" value="WecB-like"/>
</dbReference>
<accession>A0ABP7U7F6</accession>